<dbReference type="InterPro" id="IPR036388">
    <property type="entry name" value="WH-like_DNA-bd_sf"/>
</dbReference>
<accession>A0A4P6Q3W9</accession>
<dbReference type="KEGG" id="strr:EKD16_15740"/>
<dbReference type="CDD" id="cd15831">
    <property type="entry name" value="BTAD"/>
    <property type="match status" value="1"/>
</dbReference>
<keyword evidence="6" id="KW-1185">Reference proteome</keyword>
<evidence type="ECO:0000256" key="2">
    <source>
        <dbReference type="ARBA" id="ARBA00023163"/>
    </source>
</evidence>
<dbReference type="Gene3D" id="1.10.10.10">
    <property type="entry name" value="Winged helix-like DNA-binding domain superfamily/Winged helix DNA-binding domain"/>
    <property type="match status" value="1"/>
</dbReference>
<name>A0A4P6Q3W9_9ACTN</name>
<dbReference type="SUPFAM" id="SSF48452">
    <property type="entry name" value="TPR-like"/>
    <property type="match status" value="1"/>
</dbReference>
<dbReference type="PANTHER" id="PTHR35807:SF1">
    <property type="entry name" value="TRANSCRIPTIONAL REGULATOR REDD"/>
    <property type="match status" value="1"/>
</dbReference>
<reference evidence="5 6" key="1">
    <citation type="submission" date="2019-02" db="EMBL/GenBank/DDBJ databases">
        <authorList>
            <person name="Khodamoradi S."/>
            <person name="Hahnke R.L."/>
            <person name="Kaempfer P."/>
            <person name="Schumann P."/>
            <person name="Rohde M."/>
            <person name="Steinert M."/>
            <person name="Luzhetskyy A."/>
            <person name="Wink J."/>
            <person name="Ruckert C."/>
        </authorList>
    </citation>
    <scope>NUCLEOTIDE SEQUENCE [LARGE SCALE GENOMIC DNA]</scope>
    <source>
        <strain evidence="5 6">M2</strain>
    </source>
</reference>
<dbReference type="GO" id="GO:0003677">
    <property type="term" value="F:DNA binding"/>
    <property type="evidence" value="ECO:0007669"/>
    <property type="project" value="InterPro"/>
</dbReference>
<gene>
    <name evidence="5" type="primary">afsR8</name>
    <name evidence="5" type="ORF">EKD16_15740</name>
</gene>
<dbReference type="InterPro" id="IPR051677">
    <property type="entry name" value="AfsR-DnrI-RedD_regulator"/>
</dbReference>
<organism evidence="5 6">
    <name type="scientific">Streptomonospora litoralis</name>
    <dbReference type="NCBI Taxonomy" id="2498135"/>
    <lineage>
        <taxon>Bacteria</taxon>
        <taxon>Bacillati</taxon>
        <taxon>Actinomycetota</taxon>
        <taxon>Actinomycetes</taxon>
        <taxon>Streptosporangiales</taxon>
        <taxon>Nocardiopsidaceae</taxon>
        <taxon>Streptomonospora</taxon>
    </lineage>
</organism>
<keyword evidence="1" id="KW-0805">Transcription regulation</keyword>
<dbReference type="Pfam" id="PF03704">
    <property type="entry name" value="BTAD"/>
    <property type="match status" value="1"/>
</dbReference>
<protein>
    <submittedName>
        <fullName evidence="5">Regulatory protein AfsR</fullName>
    </submittedName>
</protein>
<feature type="region of interest" description="Disordered" evidence="3">
    <location>
        <begin position="256"/>
        <end position="281"/>
    </location>
</feature>
<dbReference type="EMBL" id="CP036455">
    <property type="protein sequence ID" value="QBI54920.1"/>
    <property type="molecule type" value="Genomic_DNA"/>
</dbReference>
<dbReference type="SUPFAM" id="SSF46894">
    <property type="entry name" value="C-terminal effector domain of the bipartite response regulators"/>
    <property type="match status" value="1"/>
</dbReference>
<evidence type="ECO:0000313" key="5">
    <source>
        <dbReference type="EMBL" id="QBI54920.1"/>
    </source>
</evidence>
<proteinExistence type="predicted"/>
<dbReference type="RefSeq" id="WP_131099016.1">
    <property type="nucleotide sequence ID" value="NZ_CP036455.1"/>
</dbReference>
<dbReference type="AlphaFoldDB" id="A0A4P6Q3W9"/>
<dbReference type="Proteomes" id="UP000292235">
    <property type="component" value="Chromosome"/>
</dbReference>
<dbReference type="InterPro" id="IPR016032">
    <property type="entry name" value="Sig_transdc_resp-reg_C-effctor"/>
</dbReference>
<dbReference type="InterPro" id="IPR005158">
    <property type="entry name" value="BTAD"/>
</dbReference>
<dbReference type="SMART" id="SM01043">
    <property type="entry name" value="BTAD"/>
    <property type="match status" value="1"/>
</dbReference>
<dbReference type="OrthoDB" id="4054020at2"/>
<feature type="domain" description="Bacterial transcriptional activator" evidence="4">
    <location>
        <begin position="108"/>
        <end position="252"/>
    </location>
</feature>
<dbReference type="GO" id="GO:0006355">
    <property type="term" value="P:regulation of DNA-templated transcription"/>
    <property type="evidence" value="ECO:0007669"/>
    <property type="project" value="InterPro"/>
</dbReference>
<sequence length="281" mass="30557">MSTDDLRINLTGLVTIECSNRRARSLTSPQAQVAFARLVMERAQGTNREQLADTIWPEGLPNTWPSALRSIVSRVRGFLADTAPSGAVGSLVSQGGRYFLRLPAEVRVDLEHAESAVTEAAEAFARSDHRAACRLAERAASCLEGAFLAAHDGDWVIGVRERVDALRLAALEIASLASSALSDRYRALRYANTAIRHAPFRESAHRCRIAALASAGNRAEALGAYHELRELLAEQLGVDPAPEVQRMYIDLLRSPEDSGHDWDPGRGPGHSASHVPRPQNV</sequence>
<dbReference type="InterPro" id="IPR011990">
    <property type="entry name" value="TPR-like_helical_dom_sf"/>
</dbReference>
<evidence type="ECO:0000256" key="1">
    <source>
        <dbReference type="ARBA" id="ARBA00023015"/>
    </source>
</evidence>
<dbReference type="PANTHER" id="PTHR35807">
    <property type="entry name" value="TRANSCRIPTIONAL REGULATOR REDD-RELATED"/>
    <property type="match status" value="1"/>
</dbReference>
<keyword evidence="2" id="KW-0804">Transcription</keyword>
<dbReference type="Gene3D" id="1.25.40.10">
    <property type="entry name" value="Tetratricopeptide repeat domain"/>
    <property type="match status" value="1"/>
</dbReference>
<evidence type="ECO:0000313" key="6">
    <source>
        <dbReference type="Proteomes" id="UP000292235"/>
    </source>
</evidence>
<evidence type="ECO:0000259" key="4">
    <source>
        <dbReference type="SMART" id="SM01043"/>
    </source>
</evidence>
<evidence type="ECO:0000256" key="3">
    <source>
        <dbReference type="SAM" id="MobiDB-lite"/>
    </source>
</evidence>